<name>A0A4C1ZDE6_EUMVA</name>
<feature type="region of interest" description="Disordered" evidence="1">
    <location>
        <begin position="57"/>
        <end position="149"/>
    </location>
</feature>
<organism evidence="2 3">
    <name type="scientific">Eumeta variegata</name>
    <name type="common">Bagworm moth</name>
    <name type="synonym">Eumeta japonica</name>
    <dbReference type="NCBI Taxonomy" id="151549"/>
    <lineage>
        <taxon>Eukaryota</taxon>
        <taxon>Metazoa</taxon>
        <taxon>Ecdysozoa</taxon>
        <taxon>Arthropoda</taxon>
        <taxon>Hexapoda</taxon>
        <taxon>Insecta</taxon>
        <taxon>Pterygota</taxon>
        <taxon>Neoptera</taxon>
        <taxon>Endopterygota</taxon>
        <taxon>Lepidoptera</taxon>
        <taxon>Glossata</taxon>
        <taxon>Ditrysia</taxon>
        <taxon>Tineoidea</taxon>
        <taxon>Psychidae</taxon>
        <taxon>Oiketicinae</taxon>
        <taxon>Eumeta</taxon>
    </lineage>
</organism>
<gene>
    <name evidence="2" type="ORF">EVAR_66553_1</name>
</gene>
<dbReference type="Proteomes" id="UP000299102">
    <property type="component" value="Unassembled WGS sequence"/>
</dbReference>
<proteinExistence type="predicted"/>
<evidence type="ECO:0000256" key="1">
    <source>
        <dbReference type="SAM" id="MobiDB-lite"/>
    </source>
</evidence>
<keyword evidence="3" id="KW-1185">Reference proteome</keyword>
<evidence type="ECO:0000313" key="2">
    <source>
        <dbReference type="EMBL" id="GBP86596.1"/>
    </source>
</evidence>
<sequence length="149" mass="16401">MTLMAFPASKVIMEISGRNEVEQPFRVIPILNPTEYAQRFYIFSQSQRVDSVRYSRGQIIRSDSPPGRQPTRPAEPEKRIWIGDEFETPASGPGFLCQVPKGYGGEPGVGQALPPRALPVLKPPSESDSPPSESEQPPLESEPCPLPSL</sequence>
<dbReference type="EMBL" id="BGZK01001803">
    <property type="protein sequence ID" value="GBP86596.1"/>
    <property type="molecule type" value="Genomic_DNA"/>
</dbReference>
<feature type="compositionally biased region" description="Low complexity" evidence="1">
    <location>
        <begin position="123"/>
        <end position="143"/>
    </location>
</feature>
<evidence type="ECO:0000313" key="3">
    <source>
        <dbReference type="Proteomes" id="UP000299102"/>
    </source>
</evidence>
<protein>
    <submittedName>
        <fullName evidence="2">Uncharacterized protein</fullName>
    </submittedName>
</protein>
<accession>A0A4C1ZDE6</accession>
<comment type="caution">
    <text evidence="2">The sequence shown here is derived from an EMBL/GenBank/DDBJ whole genome shotgun (WGS) entry which is preliminary data.</text>
</comment>
<dbReference type="AlphaFoldDB" id="A0A4C1ZDE6"/>
<reference evidence="2 3" key="1">
    <citation type="journal article" date="2019" name="Commun. Biol.">
        <title>The bagworm genome reveals a unique fibroin gene that provides high tensile strength.</title>
        <authorList>
            <person name="Kono N."/>
            <person name="Nakamura H."/>
            <person name="Ohtoshi R."/>
            <person name="Tomita M."/>
            <person name="Numata K."/>
            <person name="Arakawa K."/>
        </authorList>
    </citation>
    <scope>NUCLEOTIDE SEQUENCE [LARGE SCALE GENOMIC DNA]</scope>
</reference>